<feature type="transmembrane region" description="Helical" evidence="5">
    <location>
        <begin position="22"/>
        <end position="44"/>
    </location>
</feature>
<protein>
    <submittedName>
        <fullName evidence="8">Efflux RND transporter periplasmic adaptor subunit</fullName>
    </submittedName>
</protein>
<feature type="domain" description="Multidrug resistance protein MdtA-like barrel-sandwich hybrid" evidence="6">
    <location>
        <begin position="79"/>
        <end position="233"/>
    </location>
</feature>
<accession>A0ABZ2LHP9</accession>
<evidence type="ECO:0000256" key="4">
    <source>
        <dbReference type="SAM" id="Coils"/>
    </source>
</evidence>
<comment type="subcellular location">
    <subcellularLocation>
        <location evidence="1">Cell envelope</location>
    </subcellularLocation>
</comment>
<dbReference type="PANTHER" id="PTHR32347:SF14">
    <property type="entry name" value="EFFLUX SYSTEM COMPONENT YKNX-RELATED"/>
    <property type="match status" value="1"/>
</dbReference>
<keyword evidence="5" id="KW-1133">Transmembrane helix</keyword>
<name>A0ABZ2LHP9_9BACT</name>
<evidence type="ECO:0000313" key="9">
    <source>
        <dbReference type="Proteomes" id="UP001374803"/>
    </source>
</evidence>
<keyword evidence="5" id="KW-0472">Membrane</keyword>
<proteinExistence type="inferred from homology"/>
<dbReference type="InterPro" id="IPR050465">
    <property type="entry name" value="UPF0194_transport"/>
</dbReference>
<evidence type="ECO:0000256" key="5">
    <source>
        <dbReference type="SAM" id="Phobius"/>
    </source>
</evidence>
<dbReference type="SUPFAM" id="SSF111369">
    <property type="entry name" value="HlyD-like secretion proteins"/>
    <property type="match status" value="1"/>
</dbReference>
<dbReference type="NCBIfam" id="TIGR01730">
    <property type="entry name" value="RND_mfp"/>
    <property type="match status" value="1"/>
</dbReference>
<organism evidence="8 9">
    <name type="scientific">Pendulispora rubella</name>
    <dbReference type="NCBI Taxonomy" id="2741070"/>
    <lineage>
        <taxon>Bacteria</taxon>
        <taxon>Pseudomonadati</taxon>
        <taxon>Myxococcota</taxon>
        <taxon>Myxococcia</taxon>
        <taxon>Myxococcales</taxon>
        <taxon>Sorangiineae</taxon>
        <taxon>Pendulisporaceae</taxon>
        <taxon>Pendulispora</taxon>
    </lineage>
</organism>
<dbReference type="EMBL" id="CP089983">
    <property type="protein sequence ID" value="WXB10478.1"/>
    <property type="molecule type" value="Genomic_DNA"/>
</dbReference>
<evidence type="ECO:0000256" key="3">
    <source>
        <dbReference type="ARBA" id="ARBA00023054"/>
    </source>
</evidence>
<feature type="domain" description="YknX-like beta-barrel" evidence="7">
    <location>
        <begin position="249"/>
        <end position="329"/>
    </location>
</feature>
<reference evidence="8" key="1">
    <citation type="submission" date="2021-12" db="EMBL/GenBank/DDBJ databases">
        <title>Discovery of the Pendulisporaceae a myxobacterial family with distinct sporulation behavior and unique specialized metabolism.</title>
        <authorList>
            <person name="Garcia R."/>
            <person name="Popoff A."/>
            <person name="Bader C.D."/>
            <person name="Loehr J."/>
            <person name="Walesch S."/>
            <person name="Walt C."/>
            <person name="Boldt J."/>
            <person name="Bunk B."/>
            <person name="Haeckl F.J.F.P.J."/>
            <person name="Gunesch A.P."/>
            <person name="Birkelbach J."/>
            <person name="Nuebel U."/>
            <person name="Pietschmann T."/>
            <person name="Bach T."/>
            <person name="Mueller R."/>
        </authorList>
    </citation>
    <scope>NUCLEOTIDE SEQUENCE</scope>
    <source>
        <strain evidence="8">MSr11367</strain>
    </source>
</reference>
<dbReference type="Pfam" id="PF25917">
    <property type="entry name" value="BSH_RND"/>
    <property type="match status" value="1"/>
</dbReference>
<dbReference type="PANTHER" id="PTHR32347">
    <property type="entry name" value="EFFLUX SYSTEM COMPONENT YKNX-RELATED"/>
    <property type="match status" value="1"/>
</dbReference>
<comment type="similarity">
    <text evidence="2">Belongs to the membrane fusion protein (MFP) (TC 8.A.1) family.</text>
</comment>
<dbReference type="InterPro" id="IPR058636">
    <property type="entry name" value="Beta-barrel_YknX"/>
</dbReference>
<dbReference type="InterPro" id="IPR006143">
    <property type="entry name" value="RND_pump_MFP"/>
</dbReference>
<dbReference type="InterPro" id="IPR058625">
    <property type="entry name" value="MdtA-like_BSH"/>
</dbReference>
<evidence type="ECO:0000256" key="1">
    <source>
        <dbReference type="ARBA" id="ARBA00004196"/>
    </source>
</evidence>
<sequence>MLENVEDLRRVLGLDKKRGHKVLLRAAFGTALLASFVVGARSILHRRAENARPHYTTERIAQQDLRVTVSATGKLQGLNTVEVGAQVTGKVQRVLVDYNDHVTKGQVLAEIDPEELRAAVEQQRAQVLSAEADIEQAKATLLEKTQARQRAVEQSKLGLIAQKDLEAANAAAMRAEADLAGKRANAEIQRANLKSNTSKLGKTKIVAPMDGIVLSRTVEQGQTVTAGYTTPVLFKVAEDLRKLGLLVDVAEADIGRVREGQEAFFTVDAYPGRQFPSRVLSVRNAPKGDDAKSNDSKTTEQNVVTYVAVLAVDNTDRVLRPGMTATATIVSETTPNATVVSNAALRFTPPPSASAGPPPRAGEKRLYVRHGDALSAVLVKTGASDGTFTELVSPLLSVGSEIVVDVAQP</sequence>
<keyword evidence="3 4" id="KW-0175">Coiled coil</keyword>
<evidence type="ECO:0000259" key="7">
    <source>
        <dbReference type="Pfam" id="PF25990"/>
    </source>
</evidence>
<dbReference type="RefSeq" id="WP_394840152.1">
    <property type="nucleotide sequence ID" value="NZ_CP089929.1"/>
</dbReference>
<dbReference type="Gene3D" id="2.40.30.170">
    <property type="match status" value="1"/>
</dbReference>
<evidence type="ECO:0000256" key="2">
    <source>
        <dbReference type="ARBA" id="ARBA00009477"/>
    </source>
</evidence>
<dbReference type="Pfam" id="PF25990">
    <property type="entry name" value="Beta-barrel_YknX"/>
    <property type="match status" value="1"/>
</dbReference>
<keyword evidence="9" id="KW-1185">Reference proteome</keyword>
<dbReference type="Gene3D" id="2.40.50.100">
    <property type="match status" value="2"/>
</dbReference>
<evidence type="ECO:0000259" key="6">
    <source>
        <dbReference type="Pfam" id="PF25917"/>
    </source>
</evidence>
<evidence type="ECO:0000313" key="8">
    <source>
        <dbReference type="EMBL" id="WXB10478.1"/>
    </source>
</evidence>
<dbReference type="Proteomes" id="UP001374803">
    <property type="component" value="Chromosome"/>
</dbReference>
<feature type="coiled-coil region" evidence="4">
    <location>
        <begin position="120"/>
        <end position="185"/>
    </location>
</feature>
<keyword evidence="5" id="KW-0812">Transmembrane</keyword>
<gene>
    <name evidence="8" type="ORF">LVJ94_25025</name>
</gene>